<dbReference type="SMART" id="SM00013">
    <property type="entry name" value="LRRNT"/>
    <property type="match status" value="1"/>
</dbReference>
<evidence type="ECO:0000256" key="5">
    <source>
        <dbReference type="ARBA" id="ARBA00022614"/>
    </source>
</evidence>
<keyword evidence="5" id="KW-0433">Leucine-rich repeat</keyword>
<evidence type="ECO:0000256" key="10">
    <source>
        <dbReference type="ARBA" id="ARBA00022974"/>
    </source>
</evidence>
<evidence type="ECO:0000256" key="15">
    <source>
        <dbReference type="ARBA" id="ARBA00067218"/>
    </source>
</evidence>
<feature type="region of interest" description="Disordered" evidence="18">
    <location>
        <begin position="384"/>
        <end position="428"/>
    </location>
</feature>
<dbReference type="Pfam" id="PF01462">
    <property type="entry name" value="LRRNT"/>
    <property type="match status" value="1"/>
</dbReference>
<protein>
    <recommendedName>
        <fullName evidence="15">Osteomodulin</fullName>
    </recommendedName>
    <alternativeName>
        <fullName evidence="17">Keratan sulfate proteoglycan osteomodulin</fullName>
    </alternativeName>
    <alternativeName>
        <fullName evidence="16">Osteoadherin</fullName>
    </alternativeName>
</protein>
<dbReference type="PANTHER" id="PTHR45712">
    <property type="entry name" value="AGAP008170-PA"/>
    <property type="match status" value="1"/>
</dbReference>
<evidence type="ECO:0000256" key="16">
    <source>
        <dbReference type="ARBA" id="ARBA00077189"/>
    </source>
</evidence>
<reference evidence="21" key="1">
    <citation type="submission" date="2023-09" db="UniProtKB">
        <authorList>
            <consortium name="Ensembl"/>
        </authorList>
    </citation>
    <scope>IDENTIFICATION</scope>
</reference>
<dbReference type="PROSITE" id="PS51450">
    <property type="entry name" value="LRR"/>
    <property type="match status" value="2"/>
</dbReference>
<evidence type="ECO:0000256" key="9">
    <source>
        <dbReference type="ARBA" id="ARBA00022889"/>
    </source>
</evidence>
<evidence type="ECO:0000256" key="13">
    <source>
        <dbReference type="ARBA" id="ARBA00060161"/>
    </source>
</evidence>
<evidence type="ECO:0000256" key="7">
    <source>
        <dbReference type="ARBA" id="ARBA00022729"/>
    </source>
</evidence>
<keyword evidence="3" id="KW-0964">Secreted</keyword>
<evidence type="ECO:0000313" key="22">
    <source>
        <dbReference type="Proteomes" id="UP001732720"/>
    </source>
</evidence>
<feature type="signal peptide" evidence="19">
    <location>
        <begin position="1"/>
        <end position="20"/>
    </location>
</feature>
<dbReference type="AlphaFoldDB" id="A0A8B7U3H6"/>
<dbReference type="InterPro" id="IPR050333">
    <property type="entry name" value="SLRP"/>
</dbReference>
<dbReference type="OrthoDB" id="1055097at2759"/>
<evidence type="ECO:0000256" key="18">
    <source>
        <dbReference type="SAM" id="MobiDB-lite"/>
    </source>
</evidence>
<dbReference type="Proteomes" id="UP001732720">
    <property type="component" value="Chromosome 13"/>
</dbReference>
<keyword evidence="12" id="KW-0325">Glycoprotein</keyword>
<keyword evidence="9" id="KW-0130">Cell adhesion</keyword>
<evidence type="ECO:0000256" key="8">
    <source>
        <dbReference type="ARBA" id="ARBA00022737"/>
    </source>
</evidence>
<dbReference type="Gene3D" id="3.80.10.10">
    <property type="entry name" value="Ribonuclease Inhibitor"/>
    <property type="match status" value="3"/>
</dbReference>
<dbReference type="PANTHER" id="PTHR45712:SF3">
    <property type="entry name" value="OSTEOMODULIN"/>
    <property type="match status" value="1"/>
</dbReference>
<evidence type="ECO:0000256" key="6">
    <source>
        <dbReference type="ARBA" id="ARBA00022641"/>
    </source>
</evidence>
<evidence type="ECO:0000256" key="19">
    <source>
        <dbReference type="SAM" id="SignalP"/>
    </source>
</evidence>
<comment type="function">
    <text evidence="13">May be implicated in biomineralization processes. Has a function in binding of osteoblasts via the alpha(V)beta(3)-integrin.</text>
</comment>
<dbReference type="SMART" id="SM00369">
    <property type="entry name" value="LRR_TYP"/>
    <property type="match status" value="8"/>
</dbReference>
<proteinExistence type="inferred from homology"/>
<name>A0A8B7U3H6_CASCN</name>
<dbReference type="SUPFAM" id="SSF52058">
    <property type="entry name" value="L domain-like"/>
    <property type="match status" value="1"/>
</dbReference>
<keyword evidence="4" id="KW-0272">Extracellular matrix</keyword>
<reference evidence="23" key="2">
    <citation type="submission" date="2025-04" db="UniProtKB">
        <authorList>
            <consortium name="RefSeq"/>
        </authorList>
    </citation>
    <scope>IDENTIFICATION</scope>
    <source>
        <tissue evidence="23">Leukocyte</tissue>
    </source>
</reference>
<dbReference type="CTD" id="4958"/>
<evidence type="ECO:0000256" key="1">
    <source>
        <dbReference type="ARBA" id="ARBA00004498"/>
    </source>
</evidence>
<keyword evidence="6" id="KW-0765">Sulfation</keyword>
<dbReference type="InterPro" id="IPR001611">
    <property type="entry name" value="Leu-rich_rpt"/>
</dbReference>
<feature type="domain" description="LRRNT" evidence="20">
    <location>
        <begin position="61"/>
        <end position="95"/>
    </location>
</feature>
<keyword evidence="8" id="KW-0677">Repeat</keyword>
<comment type="subunit">
    <text evidence="14">Binds the alpha(V)beta(3)-integrin.</text>
</comment>
<feature type="chain" id="PRO_5044664979" description="Osteomodulin" evidence="19">
    <location>
        <begin position="21"/>
        <end position="428"/>
    </location>
</feature>
<dbReference type="Ensembl" id="ENSCCNT00000011816.1">
    <property type="protein sequence ID" value="ENSCCNP00000008964.1"/>
    <property type="gene ID" value="ENSCCNG00000009479.1"/>
</dbReference>
<keyword evidence="11" id="KW-1015">Disulfide bond</keyword>
<keyword evidence="7 19" id="KW-0732">Signal</keyword>
<organism evidence="23">
    <name type="scientific">Castor canadensis</name>
    <name type="common">American beaver</name>
    <dbReference type="NCBI Taxonomy" id="51338"/>
    <lineage>
        <taxon>Eukaryota</taxon>
        <taxon>Metazoa</taxon>
        <taxon>Chordata</taxon>
        <taxon>Craniata</taxon>
        <taxon>Vertebrata</taxon>
        <taxon>Euteleostomi</taxon>
        <taxon>Mammalia</taxon>
        <taxon>Eutheria</taxon>
        <taxon>Euarchontoglires</taxon>
        <taxon>Glires</taxon>
        <taxon>Rodentia</taxon>
        <taxon>Castorimorpha</taxon>
        <taxon>Castoridae</taxon>
        <taxon>Castor</taxon>
    </lineage>
</organism>
<evidence type="ECO:0000256" key="11">
    <source>
        <dbReference type="ARBA" id="ARBA00023157"/>
    </source>
</evidence>
<keyword evidence="10" id="KW-0654">Proteoglycan</keyword>
<gene>
    <name evidence="21 23" type="primary">Omd</name>
</gene>
<feature type="compositionally biased region" description="Acidic residues" evidence="18">
    <location>
        <begin position="385"/>
        <end position="409"/>
    </location>
</feature>
<comment type="similarity">
    <text evidence="2">Belongs to the small leucine-rich proteoglycan (SLRP) family. SLRP class II subfamily.</text>
</comment>
<dbReference type="Pfam" id="PF13855">
    <property type="entry name" value="LRR_8"/>
    <property type="match status" value="3"/>
</dbReference>
<dbReference type="RefSeq" id="XP_020014104.1">
    <property type="nucleotide sequence ID" value="XM_020158515.1"/>
</dbReference>
<dbReference type="GO" id="GO:0007155">
    <property type="term" value="P:cell adhesion"/>
    <property type="evidence" value="ECO:0007669"/>
    <property type="project" value="UniProtKB-KW"/>
</dbReference>
<comment type="subcellular location">
    <subcellularLocation>
        <location evidence="1">Secreted</location>
        <location evidence="1">Extracellular space</location>
        <location evidence="1">Extracellular matrix</location>
    </subcellularLocation>
</comment>
<dbReference type="InterPro" id="IPR000372">
    <property type="entry name" value="LRRNT"/>
</dbReference>
<evidence type="ECO:0000256" key="3">
    <source>
        <dbReference type="ARBA" id="ARBA00022525"/>
    </source>
</evidence>
<dbReference type="KEGG" id="ccan:109682930"/>
<evidence type="ECO:0000256" key="17">
    <source>
        <dbReference type="ARBA" id="ARBA00083850"/>
    </source>
</evidence>
<evidence type="ECO:0000256" key="4">
    <source>
        <dbReference type="ARBA" id="ARBA00022530"/>
    </source>
</evidence>
<evidence type="ECO:0000256" key="12">
    <source>
        <dbReference type="ARBA" id="ARBA00023180"/>
    </source>
</evidence>
<feature type="compositionally biased region" description="Basic and acidic residues" evidence="18">
    <location>
        <begin position="410"/>
        <end position="428"/>
    </location>
</feature>
<evidence type="ECO:0000256" key="2">
    <source>
        <dbReference type="ARBA" id="ARBA00005818"/>
    </source>
</evidence>
<accession>A0A8B7U3H6</accession>
<dbReference type="InterPro" id="IPR003591">
    <property type="entry name" value="Leu-rich_rpt_typical-subtyp"/>
</dbReference>
<sequence length="428" mass="50249">MGFLSPVCILFFFFGAQVYCQYETYQWDEDYGQESNEDYDPEFQFHQNAEYGIPFYQNTLGCASECFCPTNFPSSMYCDNRKLKTIPNIPMHVQQLYLQFNEIDSVTANSFINATHLKEINLSHNKIKSQKIDYGVFAKFSNLLQLHLEHNDLEEFPFPLPNSLERLLLGYNKISTLQTHAMDGLVHLTMLDLCHNHLHDSVFKEKNLAKMEKLMQLNLCHNRLESMPAGLPSSLMYLSLENNSISSIPDNYFDKLPKLHALRISHNKLQDISYDIFNLSSLIELNVGHNKLKKAFYVPRNLEHLYLENNEIENINVTMMCPSIDPLHHRHLTYLRVDQNKLKEPISSYIWFCFPHIHSIYYGEQRSTNGQIIQLKTQVFRRFQDDDDDDNGDDHDNDDNTPEGQEQEGTEQHLDPHYYEIQEWQDTR</sequence>
<dbReference type="GO" id="GO:0005615">
    <property type="term" value="C:extracellular space"/>
    <property type="evidence" value="ECO:0007669"/>
    <property type="project" value="TreeGrafter"/>
</dbReference>
<dbReference type="FunFam" id="3.80.10.10:FF:000455">
    <property type="entry name" value="Osteomodulin"/>
    <property type="match status" value="1"/>
</dbReference>
<dbReference type="GeneID" id="109682930"/>
<evidence type="ECO:0000259" key="20">
    <source>
        <dbReference type="SMART" id="SM00013"/>
    </source>
</evidence>
<evidence type="ECO:0000256" key="14">
    <source>
        <dbReference type="ARBA" id="ARBA00065765"/>
    </source>
</evidence>
<evidence type="ECO:0000313" key="21">
    <source>
        <dbReference type="Ensembl" id="ENSCCNP00000008964.1"/>
    </source>
</evidence>
<keyword evidence="22" id="KW-1185">Reference proteome</keyword>
<dbReference type="InterPro" id="IPR032675">
    <property type="entry name" value="LRR_dom_sf"/>
</dbReference>
<evidence type="ECO:0000313" key="23">
    <source>
        <dbReference type="RefSeq" id="XP_020014104.1"/>
    </source>
</evidence>